<organism evidence="2 3">
    <name type="scientific">Arthrobacter gandavensis</name>
    <dbReference type="NCBI Taxonomy" id="169960"/>
    <lineage>
        <taxon>Bacteria</taxon>
        <taxon>Bacillati</taxon>
        <taxon>Actinomycetota</taxon>
        <taxon>Actinomycetes</taxon>
        <taxon>Micrococcales</taxon>
        <taxon>Micrococcaceae</taxon>
        <taxon>Arthrobacter</taxon>
    </lineage>
</organism>
<dbReference type="InterPro" id="IPR036388">
    <property type="entry name" value="WH-like_DNA-bd_sf"/>
</dbReference>
<evidence type="ECO:0000259" key="1">
    <source>
        <dbReference type="PROSITE" id="PS50995"/>
    </source>
</evidence>
<name>A0ABP5ABR0_9MICC</name>
<dbReference type="PROSITE" id="PS50995">
    <property type="entry name" value="HTH_MARR_2"/>
    <property type="match status" value="1"/>
</dbReference>
<dbReference type="InterPro" id="IPR036390">
    <property type="entry name" value="WH_DNA-bd_sf"/>
</dbReference>
<evidence type="ECO:0000313" key="2">
    <source>
        <dbReference type="EMBL" id="GAA1909596.1"/>
    </source>
</evidence>
<dbReference type="RefSeq" id="WP_152225891.1">
    <property type="nucleotide sequence ID" value="NZ_BAAALV010000002.1"/>
</dbReference>
<evidence type="ECO:0000313" key="3">
    <source>
        <dbReference type="Proteomes" id="UP001500784"/>
    </source>
</evidence>
<protein>
    <recommendedName>
        <fullName evidence="1">HTH marR-type domain-containing protein</fullName>
    </recommendedName>
</protein>
<dbReference type="InterPro" id="IPR000835">
    <property type="entry name" value="HTH_MarR-typ"/>
</dbReference>
<reference evidence="3" key="1">
    <citation type="journal article" date="2019" name="Int. J. Syst. Evol. Microbiol.">
        <title>The Global Catalogue of Microorganisms (GCM) 10K type strain sequencing project: providing services to taxonomists for standard genome sequencing and annotation.</title>
        <authorList>
            <consortium name="The Broad Institute Genomics Platform"/>
            <consortium name="The Broad Institute Genome Sequencing Center for Infectious Disease"/>
            <person name="Wu L."/>
            <person name="Ma J."/>
        </authorList>
    </citation>
    <scope>NUCLEOTIDE SEQUENCE [LARGE SCALE GENOMIC DNA]</scope>
    <source>
        <strain evidence="3">JCM 13316</strain>
    </source>
</reference>
<sequence length="147" mass="16317">MQNEGDWEAVRLLSTAARMLRREMDNRLRAMGLTQERVTALKVLRDFGPMRRAELARRLRVTAQTLGTTLVSMRSQGLVYEVGDGAEAPKRAVHISEYGREALGQAIRLEDQSLTAELRPALRQELISLISELEGHRQYGAAGSAGA</sequence>
<keyword evidence="3" id="KW-1185">Reference proteome</keyword>
<feature type="domain" description="HTH marR-type" evidence="1">
    <location>
        <begin position="6"/>
        <end position="135"/>
    </location>
</feature>
<dbReference type="Proteomes" id="UP001500784">
    <property type="component" value="Unassembled WGS sequence"/>
</dbReference>
<gene>
    <name evidence="2" type="ORF">GCM10009688_12780</name>
</gene>
<dbReference type="Gene3D" id="1.10.10.10">
    <property type="entry name" value="Winged helix-like DNA-binding domain superfamily/Winged helix DNA-binding domain"/>
    <property type="match status" value="1"/>
</dbReference>
<comment type="caution">
    <text evidence="2">The sequence shown here is derived from an EMBL/GenBank/DDBJ whole genome shotgun (WGS) entry which is preliminary data.</text>
</comment>
<dbReference type="SUPFAM" id="SSF46785">
    <property type="entry name" value="Winged helix' DNA-binding domain"/>
    <property type="match status" value="1"/>
</dbReference>
<proteinExistence type="predicted"/>
<accession>A0ABP5ABR0</accession>
<dbReference type="EMBL" id="BAAALV010000002">
    <property type="protein sequence ID" value="GAA1909596.1"/>
    <property type="molecule type" value="Genomic_DNA"/>
</dbReference>